<evidence type="ECO:0000313" key="6">
    <source>
        <dbReference type="Proteomes" id="UP000251670"/>
    </source>
</evidence>
<reference evidence="4 6" key="2">
    <citation type="submission" date="2018-06" db="EMBL/GenBank/DDBJ databases">
        <authorList>
            <consortium name="Pathogen Informatics"/>
            <person name="Doyle S."/>
        </authorList>
    </citation>
    <scope>NUCLEOTIDE SEQUENCE [LARGE SCALE GENOMIC DNA]</scope>
    <source>
        <strain evidence="4 6">NCTC13492</strain>
    </source>
</reference>
<evidence type="ECO:0000256" key="2">
    <source>
        <dbReference type="SAM" id="SignalP"/>
    </source>
</evidence>
<keyword evidence="5" id="KW-1185">Reference proteome</keyword>
<feature type="compositionally biased region" description="Polar residues" evidence="1">
    <location>
        <begin position="27"/>
        <end position="59"/>
    </location>
</feature>
<dbReference type="OrthoDB" id="1274647at2"/>
<organism evidence="4 6">
    <name type="scientific">Chryseobacterium jejuense</name>
    <dbReference type="NCBI Taxonomy" id="445960"/>
    <lineage>
        <taxon>Bacteria</taxon>
        <taxon>Pseudomonadati</taxon>
        <taxon>Bacteroidota</taxon>
        <taxon>Flavobacteriia</taxon>
        <taxon>Flavobacteriales</taxon>
        <taxon>Weeksellaceae</taxon>
        <taxon>Chryseobacterium group</taxon>
        <taxon>Chryseobacterium</taxon>
    </lineage>
</organism>
<dbReference type="Proteomes" id="UP000251670">
    <property type="component" value="Unassembled WGS sequence"/>
</dbReference>
<evidence type="ECO:0000313" key="5">
    <source>
        <dbReference type="Proteomes" id="UP000199426"/>
    </source>
</evidence>
<dbReference type="RefSeq" id="WP_089736746.1">
    <property type="nucleotide sequence ID" value="NZ_FNEG01000003.1"/>
</dbReference>
<feature type="signal peptide" evidence="2">
    <location>
        <begin position="1"/>
        <end position="21"/>
    </location>
</feature>
<reference evidence="3 5" key="1">
    <citation type="submission" date="2016-10" db="EMBL/GenBank/DDBJ databases">
        <authorList>
            <person name="Varghese N."/>
            <person name="Submissions S."/>
        </authorList>
    </citation>
    <scope>NUCLEOTIDE SEQUENCE [LARGE SCALE GENOMIC DNA]</scope>
    <source>
        <strain evidence="3 5">DSM 19299</strain>
    </source>
</reference>
<dbReference type="STRING" id="445960.SAMN05421542_2466"/>
<evidence type="ECO:0000313" key="3">
    <source>
        <dbReference type="EMBL" id="SDI98031.1"/>
    </source>
</evidence>
<dbReference type="PROSITE" id="PS51257">
    <property type="entry name" value="PROKAR_LIPOPROTEIN"/>
    <property type="match status" value="1"/>
</dbReference>
<sequence>MKKLIILAASTVIVFSLSSCSDRDENVTPQESAMKNGTNLNKQGIKVNSTKAESSTSKLTPPIQGDNPDETIDPTKPDRPR</sequence>
<name>A0A2X2VDJ2_CHRJE</name>
<feature type="chain" id="PRO_5016616345" evidence="2">
    <location>
        <begin position="22"/>
        <end position="81"/>
    </location>
</feature>
<proteinExistence type="predicted"/>
<dbReference type="AlphaFoldDB" id="A0A2X2VDJ2"/>
<gene>
    <name evidence="4" type="ORF">NCTC13492_00756</name>
    <name evidence="3" type="ORF">SAMN05421542_2466</name>
</gene>
<evidence type="ECO:0000256" key="1">
    <source>
        <dbReference type="SAM" id="MobiDB-lite"/>
    </source>
</evidence>
<dbReference type="EMBL" id="UAWB01000002">
    <property type="protein sequence ID" value="SQB27076.1"/>
    <property type="molecule type" value="Genomic_DNA"/>
</dbReference>
<protein>
    <submittedName>
        <fullName evidence="4">Uncharacterized protein</fullName>
    </submittedName>
</protein>
<keyword evidence="2" id="KW-0732">Signal</keyword>
<dbReference type="EMBL" id="FNEG01000003">
    <property type="protein sequence ID" value="SDI98031.1"/>
    <property type="molecule type" value="Genomic_DNA"/>
</dbReference>
<evidence type="ECO:0000313" key="4">
    <source>
        <dbReference type="EMBL" id="SQB27076.1"/>
    </source>
</evidence>
<dbReference type="Proteomes" id="UP000199426">
    <property type="component" value="Unassembled WGS sequence"/>
</dbReference>
<feature type="region of interest" description="Disordered" evidence="1">
    <location>
        <begin position="20"/>
        <end position="81"/>
    </location>
</feature>
<accession>A0A2X2VDJ2</accession>